<keyword evidence="10" id="KW-1185">Reference proteome</keyword>
<dbReference type="NCBIfam" id="NF006948">
    <property type="entry name" value="PRK09430.1"/>
    <property type="match status" value="1"/>
</dbReference>
<keyword evidence="1 7" id="KW-1003">Cell membrane</keyword>
<evidence type="ECO:0000256" key="6">
    <source>
        <dbReference type="ARBA" id="ARBA00023186"/>
    </source>
</evidence>
<evidence type="ECO:0000256" key="4">
    <source>
        <dbReference type="ARBA" id="ARBA00022989"/>
    </source>
</evidence>
<sequence>MFWGKVLGAVAGFLFARIPGAIIGVLIGHWFDRGVAQDFSQRGAFGRYLFGTDRAVGDASFIYTLFAVLGHLAKAKGRVTEQDIAHASALMDRFYLQNDARREAQSAFREGKQPTFPLEQTLCDFKAAFYGNIEVLELFIEQLIRMALVDGKLDKTEYQVLLAAAKALGFNKFQLDQALMMQKAGFRFRRSQQQRYQQKSQHNDLDDAYQILGAHASDSDAEIKKTYRKLMSRHHPDKLAGQGVPEKVMKEAQQRTQEIQAAYETIKKHRGMR</sequence>
<evidence type="ECO:0000256" key="7">
    <source>
        <dbReference type="HAMAP-Rule" id="MF_01153"/>
    </source>
</evidence>
<keyword evidence="4 7" id="KW-1133">Transmembrane helix</keyword>
<keyword evidence="2 7" id="KW-0997">Cell inner membrane</keyword>
<comment type="subcellular location">
    <subcellularLocation>
        <location evidence="7">Cell inner membrane</location>
        <topology evidence="7">Single-pass type III membrane protein</topology>
    </subcellularLocation>
</comment>
<accession>A0A432ZS46</accession>
<evidence type="ECO:0000313" key="9">
    <source>
        <dbReference type="EMBL" id="RUO80693.1"/>
    </source>
</evidence>
<dbReference type="InterPro" id="IPR001623">
    <property type="entry name" value="DnaJ_domain"/>
</dbReference>
<dbReference type="SUPFAM" id="SSF46565">
    <property type="entry name" value="Chaperone J-domain"/>
    <property type="match status" value="1"/>
</dbReference>
<evidence type="ECO:0000256" key="2">
    <source>
        <dbReference type="ARBA" id="ARBA00022519"/>
    </source>
</evidence>
<organism evidence="9 10">
    <name type="scientific">Idiomarina tyrosinivorans</name>
    <dbReference type="NCBI Taxonomy" id="1445662"/>
    <lineage>
        <taxon>Bacteria</taxon>
        <taxon>Pseudomonadati</taxon>
        <taxon>Pseudomonadota</taxon>
        <taxon>Gammaproteobacteria</taxon>
        <taxon>Alteromonadales</taxon>
        <taxon>Idiomarinaceae</taxon>
        <taxon>Idiomarina</taxon>
    </lineage>
</organism>
<dbReference type="Proteomes" id="UP000287996">
    <property type="component" value="Unassembled WGS sequence"/>
</dbReference>
<keyword evidence="3 7" id="KW-0812">Transmembrane</keyword>
<proteinExistence type="inferred from homology"/>
<evidence type="ECO:0000256" key="1">
    <source>
        <dbReference type="ARBA" id="ARBA00022475"/>
    </source>
</evidence>
<keyword evidence="5 7" id="KW-0472">Membrane</keyword>
<dbReference type="Pfam" id="PF05099">
    <property type="entry name" value="TerB"/>
    <property type="match status" value="1"/>
</dbReference>
<feature type="domain" description="J" evidence="8">
    <location>
        <begin position="207"/>
        <end position="273"/>
    </location>
</feature>
<dbReference type="InterPro" id="IPR050817">
    <property type="entry name" value="DjlA_DnaK_co-chaperone"/>
</dbReference>
<dbReference type="Pfam" id="PF00226">
    <property type="entry name" value="DnaJ"/>
    <property type="match status" value="1"/>
</dbReference>
<evidence type="ECO:0000313" key="10">
    <source>
        <dbReference type="Proteomes" id="UP000287996"/>
    </source>
</evidence>
<dbReference type="SMART" id="SM00271">
    <property type="entry name" value="DnaJ"/>
    <property type="match status" value="1"/>
</dbReference>
<comment type="caution">
    <text evidence="9">The sequence shown here is derived from an EMBL/GenBank/DDBJ whole genome shotgun (WGS) entry which is preliminary data.</text>
</comment>
<dbReference type="Gene3D" id="1.10.3680.10">
    <property type="entry name" value="TerB-like"/>
    <property type="match status" value="1"/>
</dbReference>
<evidence type="ECO:0000256" key="3">
    <source>
        <dbReference type="ARBA" id="ARBA00022692"/>
    </source>
</evidence>
<dbReference type="GO" id="GO:0005886">
    <property type="term" value="C:plasma membrane"/>
    <property type="evidence" value="ECO:0007669"/>
    <property type="project" value="UniProtKB-SubCell"/>
</dbReference>
<dbReference type="InterPro" id="IPR029024">
    <property type="entry name" value="TerB-like"/>
</dbReference>
<evidence type="ECO:0000259" key="8">
    <source>
        <dbReference type="PROSITE" id="PS50076"/>
    </source>
</evidence>
<dbReference type="PRINTS" id="PR00625">
    <property type="entry name" value="JDOMAIN"/>
</dbReference>
<dbReference type="CDD" id="cd07316">
    <property type="entry name" value="terB_like_DjlA"/>
    <property type="match status" value="1"/>
</dbReference>
<feature type="topological domain" description="Cytoplasmic" evidence="7">
    <location>
        <begin position="30"/>
        <end position="273"/>
    </location>
</feature>
<evidence type="ECO:0000256" key="5">
    <source>
        <dbReference type="ARBA" id="ARBA00023136"/>
    </source>
</evidence>
<name>A0A432ZS46_9GAMM</name>
<gene>
    <name evidence="7" type="primary">djlA</name>
    <name evidence="9" type="ORF">CWI84_03665</name>
</gene>
<dbReference type="RefSeq" id="WP_126841225.1">
    <property type="nucleotide sequence ID" value="NZ_PIQH01000003.1"/>
</dbReference>
<dbReference type="InterPro" id="IPR007791">
    <property type="entry name" value="DjlA_N"/>
</dbReference>
<dbReference type="PANTHER" id="PTHR24074">
    <property type="entry name" value="CO-CHAPERONE PROTEIN DJLA"/>
    <property type="match status" value="1"/>
</dbReference>
<dbReference type="HAMAP" id="MF_01153">
    <property type="entry name" value="DjlA"/>
    <property type="match status" value="1"/>
</dbReference>
<dbReference type="AlphaFoldDB" id="A0A432ZS46"/>
<protein>
    <recommendedName>
        <fullName evidence="7">Co-chaperone protein DjlA</fullName>
    </recommendedName>
</protein>
<dbReference type="EMBL" id="PIQH01000003">
    <property type="protein sequence ID" value="RUO80693.1"/>
    <property type="molecule type" value="Genomic_DNA"/>
</dbReference>
<dbReference type="InterPro" id="IPR036869">
    <property type="entry name" value="J_dom_sf"/>
</dbReference>
<feature type="topological domain" description="Periplasmic" evidence="7">
    <location>
        <begin position="1"/>
        <end position="5"/>
    </location>
</feature>
<dbReference type="Gene3D" id="1.10.287.110">
    <property type="entry name" value="DnaJ domain"/>
    <property type="match status" value="1"/>
</dbReference>
<dbReference type="CDD" id="cd06257">
    <property type="entry name" value="DnaJ"/>
    <property type="match status" value="1"/>
</dbReference>
<dbReference type="InterPro" id="IPR023749">
    <property type="entry name" value="DjlA"/>
</dbReference>
<comment type="domain">
    <text evidence="7">The transmembrane domain is a dimerization domain.</text>
</comment>
<keyword evidence="6 7" id="KW-0143">Chaperone</keyword>
<dbReference type="PROSITE" id="PS50076">
    <property type="entry name" value="DNAJ_2"/>
    <property type="match status" value="1"/>
</dbReference>
<comment type="function">
    <text evidence="7">Regulatory DnaK co-chaperone. Direct interaction between DnaK and DjlA is needed for the induction of the wcaABCDE operon, involved in the synthesis of a colanic acid polysaccharide capsule, possibly through activation of the RcsB/RcsC phosphotransfer signaling pathway. The colanic acid capsule may help the bacterium survive conditions outside the host.</text>
</comment>
<dbReference type="GO" id="GO:0051087">
    <property type="term" value="F:protein-folding chaperone binding"/>
    <property type="evidence" value="ECO:0007669"/>
    <property type="project" value="InterPro"/>
</dbReference>
<dbReference type="OrthoDB" id="9782583at2"/>
<comment type="subunit">
    <text evidence="7">Homodimer.</text>
</comment>
<reference evidence="9 10" key="1">
    <citation type="journal article" date="2011" name="Front. Microbiol.">
        <title>Genomic signatures of strain selection and enhancement in Bacillus atrophaeus var. globigii, a historical biowarfare simulant.</title>
        <authorList>
            <person name="Gibbons H.S."/>
            <person name="Broomall S.M."/>
            <person name="McNew L.A."/>
            <person name="Daligault H."/>
            <person name="Chapman C."/>
            <person name="Bruce D."/>
            <person name="Karavis M."/>
            <person name="Krepps M."/>
            <person name="McGregor P.A."/>
            <person name="Hong C."/>
            <person name="Park K.H."/>
            <person name="Akmal A."/>
            <person name="Feldman A."/>
            <person name="Lin J.S."/>
            <person name="Chang W.E."/>
            <person name="Higgs B.W."/>
            <person name="Demirev P."/>
            <person name="Lindquist J."/>
            <person name="Liem A."/>
            <person name="Fochler E."/>
            <person name="Read T.D."/>
            <person name="Tapia R."/>
            <person name="Johnson S."/>
            <person name="Bishop-Lilly K.A."/>
            <person name="Detter C."/>
            <person name="Han C."/>
            <person name="Sozhamannan S."/>
            <person name="Rosenzweig C.N."/>
            <person name="Skowronski E.W."/>
        </authorList>
    </citation>
    <scope>NUCLEOTIDE SEQUENCE [LARGE SCALE GENOMIC DNA]</scope>
    <source>
        <strain evidence="9 10">CC-PW-9</strain>
    </source>
</reference>